<protein>
    <recommendedName>
        <fullName evidence="9">Cas1p 10 TM acyl transferase domain-containing protein</fullName>
    </recommendedName>
</protein>
<keyword evidence="5 8" id="KW-1133">Transmembrane helix</keyword>
<organism evidence="10 11">
    <name type="scientific">[Myrmecia] bisecta</name>
    <dbReference type="NCBI Taxonomy" id="41462"/>
    <lineage>
        <taxon>Eukaryota</taxon>
        <taxon>Viridiplantae</taxon>
        <taxon>Chlorophyta</taxon>
        <taxon>core chlorophytes</taxon>
        <taxon>Trebouxiophyceae</taxon>
        <taxon>Trebouxiales</taxon>
        <taxon>Trebouxiaceae</taxon>
        <taxon>Myrmecia</taxon>
    </lineage>
</organism>
<evidence type="ECO:0000256" key="7">
    <source>
        <dbReference type="ARBA" id="ARBA00023180"/>
    </source>
</evidence>
<keyword evidence="7" id="KW-0325">Glycoprotein</keyword>
<feature type="domain" description="Cas1p 10 TM acyl transferase" evidence="9">
    <location>
        <begin position="98"/>
        <end position="497"/>
    </location>
</feature>
<evidence type="ECO:0000256" key="4">
    <source>
        <dbReference type="ARBA" id="ARBA00022692"/>
    </source>
</evidence>
<feature type="transmembrane region" description="Helical" evidence="8">
    <location>
        <begin position="462"/>
        <end position="483"/>
    </location>
</feature>
<dbReference type="PANTHER" id="PTHR13533:SF1">
    <property type="entry name" value="N-ACETYLNEURAMINATE 9-O-ACETYLTRANSFERASE"/>
    <property type="match status" value="1"/>
</dbReference>
<evidence type="ECO:0000256" key="8">
    <source>
        <dbReference type="SAM" id="Phobius"/>
    </source>
</evidence>
<feature type="transmembrane region" description="Helical" evidence="8">
    <location>
        <begin position="274"/>
        <end position="298"/>
    </location>
</feature>
<keyword evidence="3" id="KW-0808">Transferase</keyword>
<evidence type="ECO:0000256" key="6">
    <source>
        <dbReference type="ARBA" id="ARBA00023136"/>
    </source>
</evidence>
<comment type="caution">
    <text evidence="10">The sequence shown here is derived from an EMBL/GenBank/DDBJ whole genome shotgun (WGS) entry which is preliminary data.</text>
</comment>
<feature type="transmembrane region" description="Helical" evidence="8">
    <location>
        <begin position="504"/>
        <end position="523"/>
    </location>
</feature>
<dbReference type="GO" id="GO:0016407">
    <property type="term" value="F:acetyltransferase activity"/>
    <property type="evidence" value="ECO:0007669"/>
    <property type="project" value="TreeGrafter"/>
</dbReference>
<dbReference type="Pfam" id="PF07779">
    <property type="entry name" value="Cas1_AcylT"/>
    <property type="match status" value="1"/>
</dbReference>
<feature type="transmembrane region" description="Helical" evidence="8">
    <location>
        <begin position="15"/>
        <end position="35"/>
    </location>
</feature>
<comment type="similarity">
    <text evidence="2">Belongs to the PC-esterase family. CASD1 subfamily.</text>
</comment>
<feature type="transmembrane region" description="Helical" evidence="8">
    <location>
        <begin position="187"/>
        <end position="206"/>
    </location>
</feature>
<reference evidence="10 11" key="1">
    <citation type="journal article" date="2024" name="Nat. Commun.">
        <title>Phylogenomics reveals the evolutionary origins of lichenization in chlorophyte algae.</title>
        <authorList>
            <person name="Puginier C."/>
            <person name="Libourel C."/>
            <person name="Otte J."/>
            <person name="Skaloud P."/>
            <person name="Haon M."/>
            <person name="Grisel S."/>
            <person name="Petersen M."/>
            <person name="Berrin J.G."/>
            <person name="Delaux P.M."/>
            <person name="Dal Grande F."/>
            <person name="Keller J."/>
        </authorList>
    </citation>
    <scope>NUCLEOTIDE SEQUENCE [LARGE SCALE GENOMIC DNA]</scope>
    <source>
        <strain evidence="10 11">SAG 2043</strain>
    </source>
</reference>
<dbReference type="Proteomes" id="UP001489004">
    <property type="component" value="Unassembled WGS sequence"/>
</dbReference>
<feature type="transmembrane region" description="Helical" evidence="8">
    <location>
        <begin position="422"/>
        <end position="442"/>
    </location>
</feature>
<dbReference type="GO" id="GO:0010411">
    <property type="term" value="P:xyloglucan metabolic process"/>
    <property type="evidence" value="ECO:0007669"/>
    <property type="project" value="TreeGrafter"/>
</dbReference>
<evidence type="ECO:0000256" key="1">
    <source>
        <dbReference type="ARBA" id="ARBA00004141"/>
    </source>
</evidence>
<keyword evidence="4 8" id="KW-0812">Transmembrane</keyword>
<evidence type="ECO:0000256" key="3">
    <source>
        <dbReference type="ARBA" id="ARBA00022679"/>
    </source>
</evidence>
<accession>A0AAW1PJT9</accession>
<name>A0AAW1PJT9_9CHLO</name>
<dbReference type="AlphaFoldDB" id="A0AAW1PJT9"/>
<evidence type="ECO:0000313" key="10">
    <source>
        <dbReference type="EMBL" id="KAK9809132.1"/>
    </source>
</evidence>
<evidence type="ECO:0000313" key="11">
    <source>
        <dbReference type="Proteomes" id="UP001489004"/>
    </source>
</evidence>
<evidence type="ECO:0000259" key="9">
    <source>
        <dbReference type="Pfam" id="PF07779"/>
    </source>
</evidence>
<feature type="transmembrane region" description="Helical" evidence="8">
    <location>
        <begin position="126"/>
        <end position="145"/>
    </location>
</feature>
<evidence type="ECO:0000256" key="5">
    <source>
        <dbReference type="ARBA" id="ARBA00022989"/>
    </source>
</evidence>
<comment type="subcellular location">
    <subcellularLocation>
        <location evidence="1">Membrane</location>
        <topology evidence="1">Multi-pass membrane protein</topology>
    </subcellularLocation>
</comment>
<keyword evidence="6 8" id="KW-0472">Membrane</keyword>
<feature type="transmembrane region" description="Helical" evidence="8">
    <location>
        <begin position="399"/>
        <end position="415"/>
    </location>
</feature>
<gene>
    <name evidence="10" type="ORF">WJX72_009885</name>
</gene>
<feature type="transmembrane region" description="Helical" evidence="8">
    <location>
        <begin position="242"/>
        <end position="262"/>
    </location>
</feature>
<proteinExistence type="inferred from homology"/>
<dbReference type="GO" id="GO:0045492">
    <property type="term" value="P:xylan biosynthetic process"/>
    <property type="evidence" value="ECO:0007669"/>
    <property type="project" value="TreeGrafter"/>
</dbReference>
<keyword evidence="11" id="KW-1185">Reference proteome</keyword>
<evidence type="ECO:0000256" key="2">
    <source>
        <dbReference type="ARBA" id="ARBA00010666"/>
    </source>
</evidence>
<dbReference type="InterPro" id="IPR012419">
    <property type="entry name" value="Cas1_AcylTrans_dom"/>
</dbReference>
<dbReference type="GO" id="GO:0009834">
    <property type="term" value="P:plant-type secondary cell wall biogenesis"/>
    <property type="evidence" value="ECO:0007669"/>
    <property type="project" value="TreeGrafter"/>
</dbReference>
<dbReference type="GO" id="GO:0016020">
    <property type="term" value="C:membrane"/>
    <property type="evidence" value="ECO:0007669"/>
    <property type="project" value="UniProtKB-SubCell"/>
</dbReference>
<dbReference type="GO" id="GO:0005794">
    <property type="term" value="C:Golgi apparatus"/>
    <property type="evidence" value="ECO:0007669"/>
    <property type="project" value="UniProtKB-ARBA"/>
</dbReference>
<dbReference type="EMBL" id="JALJOR010000011">
    <property type="protein sequence ID" value="KAK9809132.1"/>
    <property type="molecule type" value="Genomic_DNA"/>
</dbReference>
<dbReference type="PANTHER" id="PTHR13533">
    <property type="entry name" value="N-ACETYLNEURAMINATE 9-O-ACETYLTRANSFERASE"/>
    <property type="match status" value="1"/>
</dbReference>
<sequence length="551" mass="62870">MEVLHTTGVSPGQGAALLAFAVLVLLWAYAELLAFRKRGYQRVHSDEESSPPPMEAGGPISAAEHAPAAAPDLSIANSGFIRCLRLDPEALVSSRDGLRAAVEFGIIMLWYFLADRTKVFPETTKSYSRDVMAFIFLGLTIVAWMTSMRKGKAPVLLNRSQTEEWKGWMQVLFLLYHYFEAKEVYNAIRVFIAGYVWMTGFGNFSYYYKTNDFSFGRFCQMMWRLNFLVAMTCIVLRNSYMLYYICPMHTLFTIMVYACLGLGSRFNSTHTGVFVKLALCVVVVFVCWDIKPVFYAIWGPFKFLMGYIDPRRPGDDALYEWYFRSSLDRYVWIHGMLCAYLHPWCERVLQSIESLAAKTRRFARGAMLLVAVALFYVWFEKVYRLPKLEYNKVHPYTSWIPITLWIVVRNVTPSLRMHSLGLYAWLGCITLETYISQFHTWLSTGIPDGQPKMLLAFFPAEYPLLNFAGTTAVYVFVSYRLFILTNTLKSVVVPSKTGPLMWRNFCLVVGGCGILYCSAWLILSGTGLRVKPALQDPSFRDAAAATEAFHP</sequence>
<feature type="transmembrane region" description="Helical" evidence="8">
    <location>
        <begin position="361"/>
        <end position="379"/>
    </location>
</feature>